<protein>
    <submittedName>
        <fullName evidence="3">Nucleoside-diphosphate-sugar epimerase</fullName>
    </submittedName>
</protein>
<dbReference type="EMBL" id="QPJL01000022">
    <property type="protein sequence ID" value="RCW79933.1"/>
    <property type="molecule type" value="Genomic_DNA"/>
</dbReference>
<dbReference type="RefSeq" id="WP_114350384.1">
    <property type="nucleotide sequence ID" value="NZ_QPJL01000022.1"/>
</dbReference>
<evidence type="ECO:0000259" key="2">
    <source>
        <dbReference type="Pfam" id="PF13460"/>
    </source>
</evidence>
<dbReference type="OrthoDB" id="9808276at2"/>
<keyword evidence="1" id="KW-0520">NAD</keyword>
<dbReference type="PANTHER" id="PTHR43574">
    <property type="entry name" value="EPIMERASE-RELATED"/>
    <property type="match status" value="1"/>
</dbReference>
<accession>A0A368YI74</accession>
<evidence type="ECO:0000313" key="4">
    <source>
        <dbReference type="Proteomes" id="UP000253345"/>
    </source>
</evidence>
<keyword evidence="4" id="KW-1185">Reference proteome</keyword>
<sequence>MKALVLGHGYTAGFLTPLLLAEGWQVTGTTRDAPQRVLDAGATPLLWPGDEDALRDAIAGADAILISAGPDQGFDPALAAFAADFARARPRWLGYLSTTGVYGDRDGGWVDEGSELAPSTRRGRYRVAAEQAWQRLAADHGLPLHIFRLAGIYGPGRGPFAKLRVGTARRIVKPGQIFSRIHAADIAQVLLASIHAPRPGAIYNVCDDDPAPPEAVIGHAAELLGLPLPPAEDYASAEMTPMARSFYAESKRVANDLIKRELGVRLIYPDYRAGLAALLKVEETAP</sequence>
<dbReference type="SUPFAM" id="SSF51735">
    <property type="entry name" value="NAD(P)-binding Rossmann-fold domains"/>
    <property type="match status" value="1"/>
</dbReference>
<evidence type="ECO:0000256" key="1">
    <source>
        <dbReference type="ARBA" id="ARBA00023027"/>
    </source>
</evidence>
<dbReference type="InterPro" id="IPR016040">
    <property type="entry name" value="NAD(P)-bd_dom"/>
</dbReference>
<evidence type="ECO:0000313" key="3">
    <source>
        <dbReference type="EMBL" id="RCW79933.1"/>
    </source>
</evidence>
<dbReference type="AlphaFoldDB" id="A0A368YI74"/>
<comment type="caution">
    <text evidence="3">The sequence shown here is derived from an EMBL/GenBank/DDBJ whole genome shotgun (WGS) entry which is preliminary data.</text>
</comment>
<dbReference type="Gene3D" id="3.40.50.720">
    <property type="entry name" value="NAD(P)-binding Rossmann-like Domain"/>
    <property type="match status" value="1"/>
</dbReference>
<dbReference type="Proteomes" id="UP000253345">
    <property type="component" value="Unassembled WGS sequence"/>
</dbReference>
<proteinExistence type="predicted"/>
<reference evidence="3 4" key="1">
    <citation type="submission" date="2018-07" db="EMBL/GenBank/DDBJ databases">
        <title>Genomic Encyclopedia of Type Strains, Phase III (KMG-III): the genomes of soil and plant-associated and newly described type strains.</title>
        <authorList>
            <person name="Whitman W."/>
        </authorList>
    </citation>
    <scope>NUCLEOTIDE SEQUENCE [LARGE SCALE GENOMIC DNA]</scope>
    <source>
        <strain evidence="3 4">CECT 8525</strain>
    </source>
</reference>
<feature type="domain" description="NAD(P)-binding" evidence="2">
    <location>
        <begin position="7"/>
        <end position="197"/>
    </location>
</feature>
<gene>
    <name evidence="3" type="ORF">DFP89_12252</name>
</gene>
<organism evidence="3 4">
    <name type="scientific">Paracoccus lutimaris</name>
    <dbReference type="NCBI Taxonomy" id="1490030"/>
    <lineage>
        <taxon>Bacteria</taxon>
        <taxon>Pseudomonadati</taxon>
        <taxon>Pseudomonadota</taxon>
        <taxon>Alphaproteobacteria</taxon>
        <taxon>Rhodobacterales</taxon>
        <taxon>Paracoccaceae</taxon>
        <taxon>Paracoccus</taxon>
    </lineage>
</organism>
<dbReference type="Pfam" id="PF13460">
    <property type="entry name" value="NAD_binding_10"/>
    <property type="match status" value="1"/>
</dbReference>
<dbReference type="InterPro" id="IPR036291">
    <property type="entry name" value="NAD(P)-bd_dom_sf"/>
</dbReference>
<dbReference type="CDD" id="cd05266">
    <property type="entry name" value="SDR_a4"/>
    <property type="match status" value="1"/>
</dbReference>
<name>A0A368YI74_9RHOB</name>